<dbReference type="GO" id="GO:0016020">
    <property type="term" value="C:membrane"/>
    <property type="evidence" value="ECO:0007669"/>
    <property type="project" value="UniProtKB-SubCell"/>
</dbReference>
<evidence type="ECO:0000313" key="6">
    <source>
        <dbReference type="EMBL" id="SKB56966.1"/>
    </source>
</evidence>
<evidence type="ECO:0000256" key="5">
    <source>
        <dbReference type="SAM" id="Phobius"/>
    </source>
</evidence>
<gene>
    <name evidence="6" type="ORF">SAMN05660226_02050</name>
</gene>
<evidence type="ECO:0000256" key="3">
    <source>
        <dbReference type="ARBA" id="ARBA00022989"/>
    </source>
</evidence>
<dbReference type="InterPro" id="IPR038770">
    <property type="entry name" value="Na+/solute_symporter_sf"/>
</dbReference>
<feature type="transmembrane region" description="Helical" evidence="5">
    <location>
        <begin position="54"/>
        <end position="73"/>
    </location>
</feature>
<evidence type="ECO:0000256" key="1">
    <source>
        <dbReference type="ARBA" id="ARBA00004141"/>
    </source>
</evidence>
<reference evidence="6 7" key="1">
    <citation type="submission" date="2017-02" db="EMBL/GenBank/DDBJ databases">
        <authorList>
            <person name="Peterson S.W."/>
        </authorList>
    </citation>
    <scope>NUCLEOTIDE SEQUENCE [LARGE SCALE GENOMIC DNA]</scope>
    <source>
        <strain evidence="6 7">DSM 22899</strain>
    </source>
</reference>
<dbReference type="Proteomes" id="UP000190541">
    <property type="component" value="Unassembled WGS sequence"/>
</dbReference>
<accession>A0A1T5CC94</accession>
<dbReference type="PANTHER" id="PTHR10361:SF28">
    <property type="entry name" value="P3 PROTEIN-RELATED"/>
    <property type="match status" value="1"/>
</dbReference>
<evidence type="ECO:0000313" key="7">
    <source>
        <dbReference type="Proteomes" id="UP000190541"/>
    </source>
</evidence>
<feature type="transmembrane region" description="Helical" evidence="5">
    <location>
        <begin position="212"/>
        <end position="230"/>
    </location>
</feature>
<keyword evidence="7" id="KW-1185">Reference proteome</keyword>
<dbReference type="STRING" id="623280.SAMN05660226_02050"/>
<name>A0A1T5CC94_9SPHI</name>
<dbReference type="RefSeq" id="WP_079716739.1">
    <property type="nucleotide sequence ID" value="NZ_FUYS01000004.1"/>
</dbReference>
<keyword evidence="3 5" id="KW-1133">Transmembrane helix</keyword>
<protein>
    <submittedName>
        <fullName evidence="6">Bile acid:Na+ symporter, BASS family</fullName>
    </submittedName>
</protein>
<dbReference type="Pfam" id="PF01758">
    <property type="entry name" value="SBF"/>
    <property type="match status" value="1"/>
</dbReference>
<dbReference type="Gene3D" id="1.20.1530.20">
    <property type="match status" value="1"/>
</dbReference>
<dbReference type="EMBL" id="FUYS01000004">
    <property type="protein sequence ID" value="SKB56966.1"/>
    <property type="molecule type" value="Genomic_DNA"/>
</dbReference>
<evidence type="ECO:0000256" key="4">
    <source>
        <dbReference type="ARBA" id="ARBA00023136"/>
    </source>
</evidence>
<evidence type="ECO:0000256" key="2">
    <source>
        <dbReference type="ARBA" id="ARBA00022692"/>
    </source>
</evidence>
<dbReference type="OrthoDB" id="9806785at2"/>
<dbReference type="PROSITE" id="PS51257">
    <property type="entry name" value="PROKAR_LIPOPROTEIN"/>
    <property type="match status" value="1"/>
</dbReference>
<feature type="transmembrane region" description="Helical" evidence="5">
    <location>
        <begin position="29"/>
        <end position="47"/>
    </location>
</feature>
<feature type="transmembrane region" description="Helical" evidence="5">
    <location>
        <begin position="144"/>
        <end position="164"/>
    </location>
</feature>
<comment type="subcellular location">
    <subcellularLocation>
        <location evidence="1">Membrane</location>
        <topology evidence="1">Multi-pass membrane protein</topology>
    </subcellularLocation>
</comment>
<dbReference type="AlphaFoldDB" id="A0A1T5CC94"/>
<keyword evidence="4 5" id="KW-0472">Membrane</keyword>
<organism evidence="6 7">
    <name type="scientific">Parapedobacter luteus</name>
    <dbReference type="NCBI Taxonomy" id="623280"/>
    <lineage>
        <taxon>Bacteria</taxon>
        <taxon>Pseudomonadati</taxon>
        <taxon>Bacteroidota</taxon>
        <taxon>Sphingobacteriia</taxon>
        <taxon>Sphingobacteriales</taxon>
        <taxon>Sphingobacteriaceae</taxon>
        <taxon>Parapedobacter</taxon>
    </lineage>
</organism>
<sequence>MHISKFFLYSALVAVVACGGAALTGNLPFIPPLLILFFIFLSIAFQGYPTLKGFSYTMVILTCFAAAVSYPQYFTRWGNFDLSTLITPSIQLIMFGMGTTMSLRDFAGLLKMPTPVLIGVTCQFAIMPVLGYTIAQLSGLPNEIAAGIVLIGCVPSGMASNVIAYLAKANVALSVTITSIATMLGPLFTPLLMKTLAGEFIEINTLKMMWDILKMVILPVGIGLLFNQLFHGKTPWLAAVMPYVSMFGIAFSIVVIAAAGRDNLLTVGPLLVMLVLTHNVLGYTVGYWTARLFRLKERDCRTIAIEVGMQNGGLASGLSKEMGRIATLGLAAAIFGPLMNVTGSILASWWHRKTPKD</sequence>
<feature type="transmembrane region" description="Helical" evidence="5">
    <location>
        <begin position="171"/>
        <end position="192"/>
    </location>
</feature>
<dbReference type="InterPro" id="IPR004710">
    <property type="entry name" value="Bilac:Na_transpt"/>
</dbReference>
<feature type="transmembrane region" description="Helical" evidence="5">
    <location>
        <begin position="265"/>
        <end position="288"/>
    </location>
</feature>
<dbReference type="PANTHER" id="PTHR10361">
    <property type="entry name" value="SODIUM-BILE ACID COTRANSPORTER"/>
    <property type="match status" value="1"/>
</dbReference>
<proteinExistence type="predicted"/>
<feature type="transmembrane region" description="Helical" evidence="5">
    <location>
        <begin position="115"/>
        <end position="138"/>
    </location>
</feature>
<feature type="transmembrane region" description="Helical" evidence="5">
    <location>
        <begin position="237"/>
        <end position="259"/>
    </location>
</feature>
<keyword evidence="2 5" id="KW-0812">Transmembrane</keyword>
<feature type="transmembrane region" description="Helical" evidence="5">
    <location>
        <begin position="325"/>
        <end position="350"/>
    </location>
</feature>
<feature type="transmembrane region" description="Helical" evidence="5">
    <location>
        <begin position="7"/>
        <end position="23"/>
    </location>
</feature>
<feature type="transmembrane region" description="Helical" evidence="5">
    <location>
        <begin position="85"/>
        <end position="103"/>
    </location>
</feature>
<dbReference type="InterPro" id="IPR002657">
    <property type="entry name" value="BilAc:Na_symport/Acr3"/>
</dbReference>